<proteinExistence type="inferred from homology"/>
<dbReference type="InterPro" id="IPR006094">
    <property type="entry name" value="Oxid_FAD_bind_N"/>
</dbReference>
<evidence type="ECO:0000256" key="4">
    <source>
        <dbReference type="ARBA" id="ARBA00022827"/>
    </source>
</evidence>
<accession>A0A7C5AKG4</accession>
<dbReference type="Gene3D" id="3.30.70.2190">
    <property type="match status" value="1"/>
</dbReference>
<reference evidence="8" key="1">
    <citation type="journal article" date="2020" name="mSystems">
        <title>Genome- and Community-Level Interaction Insights into Carbon Utilization and Element Cycling Functions of Hydrothermarchaeota in Hydrothermal Sediment.</title>
        <authorList>
            <person name="Zhou Z."/>
            <person name="Liu Y."/>
            <person name="Xu W."/>
            <person name="Pan J."/>
            <person name="Luo Z.H."/>
            <person name="Li M."/>
        </authorList>
    </citation>
    <scope>NUCLEOTIDE SEQUENCE [LARGE SCALE GENOMIC DNA]</scope>
    <source>
        <strain evidence="8">SpSt-853</strain>
    </source>
</reference>
<feature type="domain" description="FAD-binding PCMH-type" evidence="7">
    <location>
        <begin position="35"/>
        <end position="214"/>
    </location>
</feature>
<comment type="cofactor">
    <cofactor evidence="1">
        <name>FAD</name>
        <dbReference type="ChEBI" id="CHEBI:57692"/>
    </cofactor>
</comment>
<dbReference type="Gene3D" id="3.30.70.2740">
    <property type="match status" value="1"/>
</dbReference>
<dbReference type="PANTHER" id="PTHR42934">
    <property type="entry name" value="GLYCOLATE OXIDASE SUBUNIT GLCD"/>
    <property type="match status" value="1"/>
</dbReference>
<dbReference type="Pfam" id="PF01565">
    <property type="entry name" value="FAD_binding_4"/>
    <property type="match status" value="1"/>
</dbReference>
<dbReference type="Gene3D" id="3.30.465.10">
    <property type="match status" value="1"/>
</dbReference>
<dbReference type="GO" id="GO:0071949">
    <property type="term" value="F:FAD binding"/>
    <property type="evidence" value="ECO:0007669"/>
    <property type="project" value="InterPro"/>
</dbReference>
<evidence type="ECO:0000256" key="5">
    <source>
        <dbReference type="ARBA" id="ARBA00023002"/>
    </source>
</evidence>
<gene>
    <name evidence="8" type="ORF">ENW48_02050</name>
</gene>
<evidence type="ECO:0000256" key="3">
    <source>
        <dbReference type="ARBA" id="ARBA00022630"/>
    </source>
</evidence>
<evidence type="ECO:0000256" key="1">
    <source>
        <dbReference type="ARBA" id="ARBA00001974"/>
    </source>
</evidence>
<dbReference type="EMBL" id="DTKJ01000016">
    <property type="protein sequence ID" value="HGZ10986.1"/>
    <property type="molecule type" value="Genomic_DNA"/>
</dbReference>
<name>A0A7C5AKG4_9BACT</name>
<dbReference type="InterPro" id="IPR016166">
    <property type="entry name" value="FAD-bd_PCMH"/>
</dbReference>
<evidence type="ECO:0000256" key="6">
    <source>
        <dbReference type="SAM" id="MobiDB-lite"/>
    </source>
</evidence>
<dbReference type="FunFam" id="3.30.70.2740:FF:000001">
    <property type="entry name" value="D-lactate dehydrogenase mitochondrial"/>
    <property type="match status" value="1"/>
</dbReference>
<keyword evidence="5" id="KW-0560">Oxidoreductase</keyword>
<dbReference type="SUPFAM" id="SSF56176">
    <property type="entry name" value="FAD-binding/transporter-associated domain-like"/>
    <property type="match status" value="1"/>
</dbReference>
<dbReference type="PANTHER" id="PTHR42934:SF1">
    <property type="entry name" value="GLYCOLATE OXIDASE SUBUNIT GLCD"/>
    <property type="match status" value="1"/>
</dbReference>
<dbReference type="InterPro" id="IPR016167">
    <property type="entry name" value="FAD-bd_PCMH_sub1"/>
</dbReference>
<dbReference type="InterPro" id="IPR036318">
    <property type="entry name" value="FAD-bd_PCMH-like_sf"/>
</dbReference>
<comment type="caution">
    <text evidence="8">The sequence shown here is derived from an EMBL/GenBank/DDBJ whole genome shotgun (WGS) entry which is preliminary data.</text>
</comment>
<dbReference type="Gene3D" id="3.30.43.10">
    <property type="entry name" value="Uridine Diphospho-n-acetylenolpyruvylglucosamine Reductase, domain 2"/>
    <property type="match status" value="1"/>
</dbReference>
<dbReference type="InterPro" id="IPR051914">
    <property type="entry name" value="FAD-linked_OxidoTrans_Type4"/>
</dbReference>
<keyword evidence="3" id="KW-0285">Flavoprotein</keyword>
<organism evidence="8">
    <name type="scientific">Desulfobacca acetoxidans</name>
    <dbReference type="NCBI Taxonomy" id="60893"/>
    <lineage>
        <taxon>Bacteria</taxon>
        <taxon>Pseudomonadati</taxon>
        <taxon>Thermodesulfobacteriota</taxon>
        <taxon>Desulfobaccia</taxon>
        <taxon>Desulfobaccales</taxon>
        <taxon>Desulfobaccaceae</taxon>
        <taxon>Desulfobacca</taxon>
    </lineage>
</organism>
<protein>
    <submittedName>
        <fullName evidence="8">FAD-binding protein</fullName>
    </submittedName>
</protein>
<dbReference type="GO" id="GO:0016491">
    <property type="term" value="F:oxidoreductase activity"/>
    <property type="evidence" value="ECO:0007669"/>
    <property type="project" value="UniProtKB-KW"/>
</dbReference>
<sequence>MQDTIIQEIANLVGQEHLLTREEERWCYSYDATDLSCLPDLVVFPGSAQEVAAIVRLANRYRLPLVPRGAGTGRAGGSVPIKGGVVLVMTRLNRILEISVPDMVAVVEPGVVTAHLKRAVAEQGLYYPPDPSSADYCTIGGNVATGAGGAMAVQYGVTRDYVLGLEVVLPTGEIIGTGSRTLKGVVGYDLTRLFLGSEGTLGIITKIILRLTVPPARRLTVAAGFASMEAAVQAVGRILSSRLSPAAVEFLDRPTLDCVAENLPFPLPERVAALLLVALDGQEGEVAARARSLARLCREQKARPVLLAQDPAEAQRLWEVRKLISPATFKLRPCKISEDVAVPLGAIPRLVAEIQKFAAAKGLPIICFGHAGDGNLHVNIMFDRNNARERQAAREAVEELFHLVRRLKGTLSGEHGIGFLKAPYLGLELSPEAIALQRRLKQAFDPNNLMNPGKIFPEEPPPEPEGQGRQT</sequence>
<evidence type="ECO:0000259" key="7">
    <source>
        <dbReference type="PROSITE" id="PS51387"/>
    </source>
</evidence>
<dbReference type="FunFam" id="1.10.45.10:FF:000001">
    <property type="entry name" value="D-lactate dehydrogenase mitochondrial"/>
    <property type="match status" value="1"/>
</dbReference>
<dbReference type="InterPro" id="IPR004113">
    <property type="entry name" value="FAD-bd_oxidored_4_C"/>
</dbReference>
<feature type="region of interest" description="Disordered" evidence="6">
    <location>
        <begin position="449"/>
        <end position="471"/>
    </location>
</feature>
<dbReference type="PROSITE" id="PS51387">
    <property type="entry name" value="FAD_PCMH"/>
    <property type="match status" value="1"/>
</dbReference>
<dbReference type="Pfam" id="PF02913">
    <property type="entry name" value="FAD-oxidase_C"/>
    <property type="match status" value="1"/>
</dbReference>
<keyword evidence="4" id="KW-0274">FAD</keyword>
<comment type="similarity">
    <text evidence="2">Belongs to the FAD-binding oxidoreductase/transferase type 4 family.</text>
</comment>
<dbReference type="Gene3D" id="1.10.45.10">
    <property type="entry name" value="Vanillyl-alcohol Oxidase, Chain A, domain 4"/>
    <property type="match status" value="1"/>
</dbReference>
<dbReference type="InterPro" id="IPR016164">
    <property type="entry name" value="FAD-linked_Oxase-like_C"/>
</dbReference>
<evidence type="ECO:0000256" key="2">
    <source>
        <dbReference type="ARBA" id="ARBA00008000"/>
    </source>
</evidence>
<dbReference type="AlphaFoldDB" id="A0A7C5AKG4"/>
<dbReference type="InterPro" id="IPR016171">
    <property type="entry name" value="Vanillyl_alc_oxidase_C-sub2"/>
</dbReference>
<dbReference type="InterPro" id="IPR016169">
    <property type="entry name" value="FAD-bd_PCMH_sub2"/>
</dbReference>
<evidence type="ECO:0000313" key="8">
    <source>
        <dbReference type="EMBL" id="HGZ10986.1"/>
    </source>
</evidence>
<dbReference type="SUPFAM" id="SSF55103">
    <property type="entry name" value="FAD-linked oxidases, C-terminal domain"/>
    <property type="match status" value="1"/>
</dbReference>